<dbReference type="PANTHER" id="PTHR30389:SF17">
    <property type="entry name" value="L(+)-TARTRATE DEHYDRATASE SUBUNIT ALPHA-RELATED"/>
    <property type="match status" value="1"/>
</dbReference>
<dbReference type="GO" id="GO:0004333">
    <property type="term" value="F:fumarate hydratase activity"/>
    <property type="evidence" value="ECO:0007669"/>
    <property type="project" value="UniProtKB-EC"/>
</dbReference>
<dbReference type="NCBIfam" id="TIGR00722">
    <property type="entry name" value="ttdA_fumA_fumB"/>
    <property type="match status" value="1"/>
</dbReference>
<reference evidence="8" key="1">
    <citation type="journal article" date="2020" name="mSystems">
        <title>Genome- and Community-Level Interaction Insights into Carbon Utilization and Element Cycling Functions of Hydrothermarchaeota in Hydrothermal Sediment.</title>
        <authorList>
            <person name="Zhou Z."/>
            <person name="Liu Y."/>
            <person name="Xu W."/>
            <person name="Pan J."/>
            <person name="Luo Z.H."/>
            <person name="Li M."/>
        </authorList>
    </citation>
    <scope>NUCLEOTIDE SEQUENCE [LARGE SCALE GENOMIC DNA]</scope>
    <source>
        <strain evidence="8">HyVt-96</strain>
    </source>
</reference>
<comment type="similarity">
    <text evidence="1">Belongs to the class-I fumarase family.</text>
</comment>
<dbReference type="GO" id="GO:0046872">
    <property type="term" value="F:metal ion binding"/>
    <property type="evidence" value="ECO:0007669"/>
    <property type="project" value="UniProtKB-KW"/>
</dbReference>
<dbReference type="InterPro" id="IPR004646">
    <property type="entry name" value="Fe-S_hydro-lyase_TtdA-typ_cat"/>
</dbReference>
<evidence type="ECO:0000256" key="6">
    <source>
        <dbReference type="ARBA" id="ARBA00023239"/>
    </source>
</evidence>
<evidence type="ECO:0000256" key="3">
    <source>
        <dbReference type="ARBA" id="ARBA00022723"/>
    </source>
</evidence>
<keyword evidence="4" id="KW-0408">Iron</keyword>
<feature type="domain" description="Fe-S hydro-lyase tartrate dehydratase alpha-type catalytic" evidence="7">
    <location>
        <begin position="11"/>
        <end position="278"/>
    </location>
</feature>
<evidence type="ECO:0000256" key="2">
    <source>
        <dbReference type="ARBA" id="ARBA00022485"/>
    </source>
</evidence>
<keyword evidence="3" id="KW-0479">Metal-binding</keyword>
<keyword evidence="2" id="KW-0004">4Fe-4S</keyword>
<evidence type="ECO:0000256" key="1">
    <source>
        <dbReference type="ARBA" id="ARBA00008876"/>
    </source>
</evidence>
<evidence type="ECO:0000259" key="7">
    <source>
        <dbReference type="Pfam" id="PF05681"/>
    </source>
</evidence>
<evidence type="ECO:0000256" key="5">
    <source>
        <dbReference type="ARBA" id="ARBA00023014"/>
    </source>
</evidence>
<evidence type="ECO:0000313" key="8">
    <source>
        <dbReference type="EMBL" id="HHF53186.1"/>
    </source>
</evidence>
<accession>A0A7V5LTC6</accession>
<sequence length="280" mass="30689">MREIHVDKIIDIVKNLCIKANYELPQDVREFLLKALDKEESEVGKEVIKQLLENADIAQKERIPICQDTGSAVIFVELGQDVQIVGGNLYEAINEGVRRGYAEGYLRKSIVRDPLRRKNTGDNTPAFIHVELVPGDKMKITVLPKGGGSENMGKLAILTPTQGIEGVKKFVLKAVEEAGPNPCPPVVLGVGIGGTFEYATYLAKKALLRPLGIRHSDPFYAKLEEELIEEINNLGIGPQGLGGITTALDVHVEYFATHITSLPVAVNFNCHATRRAEAEL</sequence>
<organism evidence="8">
    <name type="scientific">candidate division WOR-3 bacterium</name>
    <dbReference type="NCBI Taxonomy" id="2052148"/>
    <lineage>
        <taxon>Bacteria</taxon>
        <taxon>Bacteria division WOR-3</taxon>
    </lineage>
</organism>
<keyword evidence="6 8" id="KW-0456">Lyase</keyword>
<dbReference type="Proteomes" id="UP000886050">
    <property type="component" value="Unassembled WGS sequence"/>
</dbReference>
<protein>
    <submittedName>
        <fullName evidence="8">Fumarate hydratase</fullName>
        <ecNumber evidence="8">4.2.1.2</ecNumber>
    </submittedName>
</protein>
<comment type="caution">
    <text evidence="8">The sequence shown here is derived from an EMBL/GenBank/DDBJ whole genome shotgun (WGS) entry which is preliminary data.</text>
</comment>
<dbReference type="EMBL" id="DRTX01000121">
    <property type="protein sequence ID" value="HHF53186.1"/>
    <property type="molecule type" value="Genomic_DNA"/>
</dbReference>
<evidence type="ECO:0000256" key="4">
    <source>
        <dbReference type="ARBA" id="ARBA00023004"/>
    </source>
</evidence>
<name>A0A7V5LTC6_UNCW3</name>
<dbReference type="EC" id="4.2.1.2" evidence="8"/>
<proteinExistence type="inferred from homology"/>
<dbReference type="Pfam" id="PF05681">
    <property type="entry name" value="Fumerase"/>
    <property type="match status" value="1"/>
</dbReference>
<dbReference type="PANTHER" id="PTHR30389">
    <property type="entry name" value="FUMARATE HYDRATASE-RELATED"/>
    <property type="match status" value="1"/>
</dbReference>
<dbReference type="NCBIfam" id="NF004885">
    <property type="entry name" value="PRK06246.1"/>
    <property type="match status" value="1"/>
</dbReference>
<dbReference type="InterPro" id="IPR051208">
    <property type="entry name" value="Class-I_Fumarase/Tartrate_DH"/>
</dbReference>
<dbReference type="AlphaFoldDB" id="A0A7V5LTC6"/>
<keyword evidence="5" id="KW-0411">Iron-sulfur</keyword>
<dbReference type="GO" id="GO:0051539">
    <property type="term" value="F:4 iron, 4 sulfur cluster binding"/>
    <property type="evidence" value="ECO:0007669"/>
    <property type="project" value="UniProtKB-KW"/>
</dbReference>
<gene>
    <name evidence="8" type="ORF">ENL43_02340</name>
</gene>